<protein>
    <submittedName>
        <fullName evidence="2">Uncharacterized protein</fullName>
    </submittedName>
</protein>
<accession>A0A9Q3VTL6</accession>
<evidence type="ECO:0000313" key="3">
    <source>
        <dbReference type="Proteomes" id="UP001108029"/>
    </source>
</evidence>
<proteinExistence type="predicted"/>
<keyword evidence="3" id="KW-1185">Reference proteome</keyword>
<comment type="caution">
    <text evidence="2">The sequence shown here is derived from an EMBL/GenBank/DDBJ whole genome shotgun (WGS) entry which is preliminary data.</text>
</comment>
<evidence type="ECO:0000313" key="2">
    <source>
        <dbReference type="EMBL" id="MCD9877927.1"/>
    </source>
</evidence>
<feature type="region of interest" description="Disordered" evidence="1">
    <location>
        <begin position="42"/>
        <end position="68"/>
    </location>
</feature>
<sequence>MSFEGAVLNGPPDGDGPALLCTLMQAVDFDLTLARPPSGTVDLRGMWGSSGEASATDGRTTRQRQFTSEVLRGRRMVAPGPTRRR</sequence>
<dbReference type="RefSeq" id="WP_232652111.1">
    <property type="nucleotide sequence ID" value="NZ_JAJSBI010000018.1"/>
</dbReference>
<name>A0A9Q3VTL6_9ACTN</name>
<gene>
    <name evidence="2" type="ORF">LJ657_30770</name>
</gene>
<reference evidence="2" key="1">
    <citation type="submission" date="2021-12" db="EMBL/GenBank/DDBJ databases">
        <authorList>
            <person name="Lee J.-H."/>
            <person name="Kim S.-B."/>
        </authorList>
    </citation>
    <scope>NUCLEOTIDE SEQUENCE</scope>
    <source>
        <strain evidence="2">NR30</strain>
    </source>
</reference>
<dbReference type="Proteomes" id="UP001108029">
    <property type="component" value="Unassembled WGS sequence"/>
</dbReference>
<evidence type="ECO:0000256" key="1">
    <source>
        <dbReference type="SAM" id="MobiDB-lite"/>
    </source>
</evidence>
<organism evidence="2 3">
    <name type="scientific">Streptomyces guryensis</name>
    <dbReference type="NCBI Taxonomy" id="2886947"/>
    <lineage>
        <taxon>Bacteria</taxon>
        <taxon>Bacillati</taxon>
        <taxon>Actinomycetota</taxon>
        <taxon>Actinomycetes</taxon>
        <taxon>Kitasatosporales</taxon>
        <taxon>Streptomycetaceae</taxon>
        <taxon>Streptomyces</taxon>
    </lineage>
</organism>
<dbReference type="EMBL" id="JAJSBI010000018">
    <property type="protein sequence ID" value="MCD9877927.1"/>
    <property type="molecule type" value="Genomic_DNA"/>
</dbReference>
<dbReference type="AlphaFoldDB" id="A0A9Q3VTL6"/>